<sequence length="314" mass="36345">MMLMQRYSAPPGSMAPDLAHVKSKYAFATFLSGKEDATVDDPYFIGVRTLTYQLLHAPETRSNDPSIPFIVLCTDKVPDAQRERLRQDGAIVIIGESIKSTWAKTSVSTWEGIMTKLRLWELTQFERIALLDGDTVLVQPLDGIFADPAIQLQETLLNKTGDALKLDEVPFPETFAFAGVPEMKKEHGYPPTNENHDFPNFDYLNGGFFVFKPSHEMLEYYLRVLAIPDRFNPDLQEQNLLNYAHRRDGSMPWKQLNNTWNIHYPNFEDLEGGVKSLHDKWWRPGDERLAKYMQAWRWRMEGFFENQDAYENGW</sequence>
<keyword evidence="1" id="KW-0808">Transferase</keyword>
<dbReference type="Proteomes" id="UP000799753">
    <property type="component" value="Unassembled WGS sequence"/>
</dbReference>
<dbReference type="EMBL" id="MU006797">
    <property type="protein sequence ID" value="KAF2636603.1"/>
    <property type="molecule type" value="Genomic_DNA"/>
</dbReference>
<gene>
    <name evidence="1" type="ORF">P280DRAFT_501170</name>
</gene>
<evidence type="ECO:0000313" key="2">
    <source>
        <dbReference type="Proteomes" id="UP000799753"/>
    </source>
</evidence>
<dbReference type="AlphaFoldDB" id="A0A6A6RQ95"/>
<dbReference type="OrthoDB" id="2014201at2759"/>
<protein>
    <submittedName>
        <fullName evidence="1">Nucleotide-diphospho-sugar transferase</fullName>
    </submittedName>
</protein>
<evidence type="ECO:0000313" key="1">
    <source>
        <dbReference type="EMBL" id="KAF2636603.1"/>
    </source>
</evidence>
<organism evidence="1 2">
    <name type="scientific">Massarina eburnea CBS 473.64</name>
    <dbReference type="NCBI Taxonomy" id="1395130"/>
    <lineage>
        <taxon>Eukaryota</taxon>
        <taxon>Fungi</taxon>
        <taxon>Dikarya</taxon>
        <taxon>Ascomycota</taxon>
        <taxon>Pezizomycotina</taxon>
        <taxon>Dothideomycetes</taxon>
        <taxon>Pleosporomycetidae</taxon>
        <taxon>Pleosporales</taxon>
        <taxon>Massarineae</taxon>
        <taxon>Massarinaceae</taxon>
        <taxon>Massarina</taxon>
    </lineage>
</organism>
<reference evidence="1" key="1">
    <citation type="journal article" date="2020" name="Stud. Mycol.">
        <title>101 Dothideomycetes genomes: a test case for predicting lifestyles and emergence of pathogens.</title>
        <authorList>
            <person name="Haridas S."/>
            <person name="Albert R."/>
            <person name="Binder M."/>
            <person name="Bloem J."/>
            <person name="Labutti K."/>
            <person name="Salamov A."/>
            <person name="Andreopoulos B."/>
            <person name="Baker S."/>
            <person name="Barry K."/>
            <person name="Bills G."/>
            <person name="Bluhm B."/>
            <person name="Cannon C."/>
            <person name="Castanera R."/>
            <person name="Culley D."/>
            <person name="Daum C."/>
            <person name="Ezra D."/>
            <person name="Gonzalez J."/>
            <person name="Henrissat B."/>
            <person name="Kuo A."/>
            <person name="Liang C."/>
            <person name="Lipzen A."/>
            <person name="Lutzoni F."/>
            <person name="Magnuson J."/>
            <person name="Mondo S."/>
            <person name="Nolan M."/>
            <person name="Ohm R."/>
            <person name="Pangilinan J."/>
            <person name="Park H.-J."/>
            <person name="Ramirez L."/>
            <person name="Alfaro M."/>
            <person name="Sun H."/>
            <person name="Tritt A."/>
            <person name="Yoshinaga Y."/>
            <person name="Zwiers L.-H."/>
            <person name="Turgeon B."/>
            <person name="Goodwin S."/>
            <person name="Spatafora J."/>
            <person name="Crous P."/>
            <person name="Grigoriev I."/>
        </authorList>
    </citation>
    <scope>NUCLEOTIDE SEQUENCE</scope>
    <source>
        <strain evidence="1">CBS 473.64</strain>
    </source>
</reference>
<name>A0A6A6RQ95_9PLEO</name>
<dbReference type="SUPFAM" id="SSF53448">
    <property type="entry name" value="Nucleotide-diphospho-sugar transferases"/>
    <property type="match status" value="1"/>
</dbReference>
<dbReference type="InterPro" id="IPR050587">
    <property type="entry name" value="GNT1/Glycosyltrans_8"/>
</dbReference>
<proteinExistence type="predicted"/>
<dbReference type="Gene3D" id="3.90.550.10">
    <property type="entry name" value="Spore Coat Polysaccharide Biosynthesis Protein SpsA, Chain A"/>
    <property type="match status" value="1"/>
</dbReference>
<dbReference type="GO" id="GO:0016740">
    <property type="term" value="F:transferase activity"/>
    <property type="evidence" value="ECO:0007669"/>
    <property type="project" value="UniProtKB-KW"/>
</dbReference>
<accession>A0A6A6RQ95</accession>
<keyword evidence="2" id="KW-1185">Reference proteome</keyword>
<dbReference type="InterPro" id="IPR029044">
    <property type="entry name" value="Nucleotide-diphossugar_trans"/>
</dbReference>
<dbReference type="PANTHER" id="PTHR11183">
    <property type="entry name" value="GLYCOGENIN SUBFAMILY MEMBER"/>
    <property type="match status" value="1"/>
</dbReference>